<proteinExistence type="predicted"/>
<evidence type="ECO:0000256" key="1">
    <source>
        <dbReference type="SAM" id="SignalP"/>
    </source>
</evidence>
<name>A0A060T3F6_BLAAD</name>
<organism evidence="2">
    <name type="scientific">Blastobotrys adeninivorans</name>
    <name type="common">Yeast</name>
    <name type="synonym">Arxula adeninivorans</name>
    <dbReference type="NCBI Taxonomy" id="409370"/>
    <lineage>
        <taxon>Eukaryota</taxon>
        <taxon>Fungi</taxon>
        <taxon>Dikarya</taxon>
        <taxon>Ascomycota</taxon>
        <taxon>Saccharomycotina</taxon>
        <taxon>Dipodascomycetes</taxon>
        <taxon>Dipodascales</taxon>
        <taxon>Trichomonascaceae</taxon>
        <taxon>Blastobotrys</taxon>
    </lineage>
</organism>
<protein>
    <submittedName>
        <fullName evidence="2">ARAD1A14762p</fullName>
    </submittedName>
</protein>
<feature type="signal peptide" evidence="1">
    <location>
        <begin position="1"/>
        <end position="17"/>
    </location>
</feature>
<dbReference type="AlphaFoldDB" id="A0A060T3F6"/>
<evidence type="ECO:0000313" key="2">
    <source>
        <dbReference type="EMBL" id="CDP33676.1"/>
    </source>
</evidence>
<accession>A0A060T3F6</accession>
<feature type="chain" id="PRO_5005405939" evidence="1">
    <location>
        <begin position="18"/>
        <end position="192"/>
    </location>
</feature>
<reference evidence="2" key="1">
    <citation type="submission" date="2014-02" db="EMBL/GenBank/DDBJ databases">
        <authorList>
            <person name="Genoscope - CEA"/>
        </authorList>
    </citation>
    <scope>NUCLEOTIDE SEQUENCE</scope>
    <source>
        <strain evidence="2">LS3</strain>
    </source>
</reference>
<keyword evidence="1" id="KW-0732">Signal</keyword>
<sequence>MVAIKLIVASLASLALAHPIEPRSPDLSDNLADLLGELGNTDPVSKLTRNLLYDIPQFTSTLSDRVRDLALGTEKKSADFIAGLLDKIDGPLGKVVDIVGKISPELGDAVGDLLKSTDLGNIFDQLLDSVKEIQQELPDGSMTDSLLTTLKSLLGKVTSLKDKLPSTDDSSYVVFDLRELEDTLGDIVDDAS</sequence>
<gene>
    <name evidence="2" type="ORF">GNLVRS02_ARAD1A14762g</name>
</gene>
<reference evidence="2" key="2">
    <citation type="submission" date="2014-06" db="EMBL/GenBank/DDBJ databases">
        <title>The complete genome of Blastobotrys (Arxula) adeninivorans LS3 - a yeast of biotechnological interest.</title>
        <authorList>
            <person name="Kunze G."/>
            <person name="Gaillardin C."/>
            <person name="Czernicka M."/>
            <person name="Durrens P."/>
            <person name="Martin T."/>
            <person name="Boer E."/>
            <person name="Gabaldon T."/>
            <person name="Cruz J."/>
            <person name="Talla E."/>
            <person name="Marck C."/>
            <person name="Goffeau A."/>
            <person name="Barbe V."/>
            <person name="Baret P."/>
            <person name="Baronian K."/>
            <person name="Beier S."/>
            <person name="Bleykasten C."/>
            <person name="Bode R."/>
            <person name="Casaregola S."/>
            <person name="Despons L."/>
            <person name="Fairhead C."/>
            <person name="Giersberg M."/>
            <person name="Gierski P."/>
            <person name="Hahnel U."/>
            <person name="Hartmann A."/>
            <person name="Jankowska D."/>
            <person name="Jubin C."/>
            <person name="Jung P."/>
            <person name="Lafontaine I."/>
            <person name="Leh-Louis V."/>
            <person name="Lemaire M."/>
            <person name="Marcet-Houben M."/>
            <person name="Mascher M."/>
            <person name="Morel G."/>
            <person name="Richard G.-F."/>
            <person name="Riechen J."/>
            <person name="Sacerdot C."/>
            <person name="Sarkar A."/>
            <person name="Savel G."/>
            <person name="Schacherer J."/>
            <person name="Sherman D."/>
            <person name="Straub M.-L."/>
            <person name="Stein N."/>
            <person name="Thierry A."/>
            <person name="Trautwein-Schult A."/>
            <person name="Westhof E."/>
            <person name="Worch S."/>
            <person name="Dujon B."/>
            <person name="Souciet J.-L."/>
            <person name="Wincker P."/>
            <person name="Scholz U."/>
            <person name="Neuveglise N."/>
        </authorList>
    </citation>
    <scope>NUCLEOTIDE SEQUENCE</scope>
    <source>
        <strain evidence="2">LS3</strain>
    </source>
</reference>
<dbReference type="EMBL" id="HG937691">
    <property type="protein sequence ID" value="CDP33676.1"/>
    <property type="molecule type" value="Genomic_DNA"/>
</dbReference>